<reference evidence="7" key="1">
    <citation type="submission" date="2022-12" db="EMBL/GenBank/DDBJ databases">
        <title>Draft genome assemblies for two species of Escallonia (Escalloniales).</title>
        <authorList>
            <person name="Chanderbali A."/>
            <person name="Dervinis C."/>
            <person name="Anghel I."/>
            <person name="Soltis D."/>
            <person name="Soltis P."/>
            <person name="Zapata F."/>
        </authorList>
    </citation>
    <scope>NUCLEOTIDE SEQUENCE</scope>
    <source>
        <strain evidence="7">UCBG64.0493</strain>
        <tissue evidence="7">Leaf</tissue>
    </source>
</reference>
<evidence type="ECO:0000313" key="8">
    <source>
        <dbReference type="Proteomes" id="UP001188597"/>
    </source>
</evidence>
<protein>
    <recommendedName>
        <fullName evidence="6">PNPLA domain-containing protein</fullName>
    </recommendedName>
</protein>
<evidence type="ECO:0000256" key="5">
    <source>
        <dbReference type="PROSITE-ProRule" id="PRU01161"/>
    </source>
</evidence>
<gene>
    <name evidence="7" type="ORF">RJ639_004064</name>
</gene>
<evidence type="ECO:0000256" key="3">
    <source>
        <dbReference type="ARBA" id="ARBA00022963"/>
    </source>
</evidence>
<accession>A0AA88VZ43</accession>
<evidence type="ECO:0000259" key="6">
    <source>
        <dbReference type="PROSITE" id="PS51635"/>
    </source>
</evidence>
<feature type="domain" description="PNPLA" evidence="6">
    <location>
        <begin position="20"/>
        <end position="199"/>
    </location>
</feature>
<comment type="caution">
    <text evidence="7">The sequence shown here is derived from an EMBL/GenBank/DDBJ whole genome shotgun (WGS) entry which is preliminary data.</text>
</comment>
<dbReference type="Proteomes" id="UP001188597">
    <property type="component" value="Unassembled WGS sequence"/>
</dbReference>
<proteinExistence type="inferred from homology"/>
<organism evidence="7 8">
    <name type="scientific">Escallonia herrerae</name>
    <dbReference type="NCBI Taxonomy" id="1293975"/>
    <lineage>
        <taxon>Eukaryota</taxon>
        <taxon>Viridiplantae</taxon>
        <taxon>Streptophyta</taxon>
        <taxon>Embryophyta</taxon>
        <taxon>Tracheophyta</taxon>
        <taxon>Spermatophyta</taxon>
        <taxon>Magnoliopsida</taxon>
        <taxon>eudicotyledons</taxon>
        <taxon>Gunneridae</taxon>
        <taxon>Pentapetalae</taxon>
        <taxon>asterids</taxon>
        <taxon>campanulids</taxon>
        <taxon>Escalloniales</taxon>
        <taxon>Escalloniaceae</taxon>
        <taxon>Escallonia</taxon>
    </lineage>
</organism>
<dbReference type="InterPro" id="IPR016035">
    <property type="entry name" value="Acyl_Trfase/lysoPLipase"/>
</dbReference>
<keyword evidence="4" id="KW-0443">Lipid metabolism</keyword>
<dbReference type="SUPFAM" id="SSF52151">
    <property type="entry name" value="FabD/lysophospholipase-like"/>
    <property type="match status" value="1"/>
</dbReference>
<keyword evidence="3" id="KW-0442">Lipid degradation</keyword>
<dbReference type="GO" id="GO:0016787">
    <property type="term" value="F:hydrolase activity"/>
    <property type="evidence" value="ECO:0007669"/>
    <property type="project" value="UniProtKB-KW"/>
</dbReference>
<sequence>MELSKVTMEIFSKLEQKWLYHCEGKKTRVLSIDGGRTTGIVTDFFNIVTGTGIGALFAAMLTADNGDGRPLYSAKDAVAFVGGKSAELYMDRRVGVFCRQQMFSDRSMDRVLKKALVRKDGKALTPRDTCKPLLVLCFDLNSSEPFVFSRADSSESPSYDFELWKVCRARSANPSMLKPFALTSVDEKTSCLAVHGGTV</sequence>
<keyword evidence="2" id="KW-0378">Hydrolase</keyword>
<comment type="caution">
    <text evidence="5">Lacks conserved residue(s) required for the propagation of feature annotation.</text>
</comment>
<evidence type="ECO:0000256" key="2">
    <source>
        <dbReference type="ARBA" id="ARBA00022801"/>
    </source>
</evidence>
<dbReference type="PROSITE" id="PS51635">
    <property type="entry name" value="PNPLA"/>
    <property type="match status" value="1"/>
</dbReference>
<dbReference type="EMBL" id="JAVXUP010000984">
    <property type="protein sequence ID" value="KAK3017697.1"/>
    <property type="molecule type" value="Genomic_DNA"/>
</dbReference>
<dbReference type="InterPro" id="IPR002641">
    <property type="entry name" value="PNPLA_dom"/>
</dbReference>
<keyword evidence="8" id="KW-1185">Reference proteome</keyword>
<evidence type="ECO:0000256" key="1">
    <source>
        <dbReference type="ARBA" id="ARBA00010240"/>
    </source>
</evidence>
<dbReference type="Gene3D" id="3.40.1090.10">
    <property type="entry name" value="Cytosolic phospholipase A2 catalytic domain"/>
    <property type="match status" value="1"/>
</dbReference>
<dbReference type="PANTHER" id="PTHR32241">
    <property type="entry name" value="PATATIN-LIKE PROTEIN 6"/>
    <property type="match status" value="1"/>
</dbReference>
<dbReference type="GO" id="GO:0016042">
    <property type="term" value="P:lipid catabolic process"/>
    <property type="evidence" value="ECO:0007669"/>
    <property type="project" value="UniProtKB-KW"/>
</dbReference>
<evidence type="ECO:0000313" key="7">
    <source>
        <dbReference type="EMBL" id="KAK3017697.1"/>
    </source>
</evidence>
<comment type="similarity">
    <text evidence="1">Belongs to the patatin family.</text>
</comment>
<evidence type="ECO:0000256" key="4">
    <source>
        <dbReference type="ARBA" id="ARBA00023098"/>
    </source>
</evidence>
<dbReference type="AlphaFoldDB" id="A0AA88VZ43"/>
<dbReference type="PANTHER" id="PTHR32241:SF13">
    <property type="entry name" value="INACTIVE PATATIN-LIKE PROTEIN 9-RELATED"/>
    <property type="match status" value="1"/>
</dbReference>
<name>A0AA88VZ43_9ASTE</name>